<dbReference type="AlphaFoldDB" id="A0A0B7GQA8"/>
<gene>
    <name evidence="2" type="ORF">SSV_1105</name>
</gene>
<dbReference type="EMBL" id="CDMW01000001">
    <property type="protein sequence ID" value="CEL90403.1"/>
    <property type="molecule type" value="Genomic_DNA"/>
</dbReference>
<evidence type="ECO:0000313" key="2">
    <source>
        <dbReference type="EMBL" id="CEL90403.1"/>
    </source>
</evidence>
<dbReference type="Pfam" id="PF01420">
    <property type="entry name" value="Methylase_S"/>
    <property type="match status" value="1"/>
</dbReference>
<proteinExistence type="predicted"/>
<evidence type="ECO:0000259" key="1">
    <source>
        <dbReference type="Pfam" id="PF01420"/>
    </source>
</evidence>
<evidence type="ECO:0000313" key="3">
    <source>
        <dbReference type="Proteomes" id="UP000183504"/>
    </source>
</evidence>
<protein>
    <submittedName>
        <fullName evidence="2">Type I restriction enzyme S protein</fullName>
    </submittedName>
</protein>
<feature type="domain" description="Type I restriction modification DNA specificity" evidence="1">
    <location>
        <begin position="4"/>
        <end position="153"/>
    </location>
</feature>
<reference evidence="2 3" key="1">
    <citation type="submission" date="2015-01" db="EMBL/GenBank/DDBJ databases">
        <authorList>
            <person name="Pelicic Vladimir"/>
        </authorList>
    </citation>
    <scope>NUCLEOTIDE SEQUENCE [LARGE SCALE GENOMIC DNA]</scope>
    <source>
        <strain evidence="2 3">2908</strain>
    </source>
</reference>
<dbReference type="Proteomes" id="UP000183504">
    <property type="component" value="Unassembled WGS sequence"/>
</dbReference>
<dbReference type="GO" id="GO:0003677">
    <property type="term" value="F:DNA binding"/>
    <property type="evidence" value="ECO:0007669"/>
    <property type="project" value="InterPro"/>
</dbReference>
<accession>A0A0B7GQA8</accession>
<organism evidence="2 3">
    <name type="scientific">Streptococcus sanguinis</name>
    <dbReference type="NCBI Taxonomy" id="1305"/>
    <lineage>
        <taxon>Bacteria</taxon>
        <taxon>Bacillati</taxon>
        <taxon>Bacillota</taxon>
        <taxon>Bacilli</taxon>
        <taxon>Lactobacillales</taxon>
        <taxon>Streptococcaceae</taxon>
        <taxon>Streptococcus</taxon>
    </lineage>
</organism>
<dbReference type="InterPro" id="IPR000055">
    <property type="entry name" value="Restrct_endonuc_typeI_TRD"/>
</dbReference>
<sequence length="372" mass="42826">MGKLFHIRPTKNYGLTNQKLFANSGSVPVVVNSSQNNGIGGFVDLEPTEQGNIITFSDTTTSDSIFYQPNDFIGYSHVQGMFPYEEWDKYSLLYFVICFRTATKGKFDYGNKFNRDKAKEILVTVPYHNNKPAFKYMEDYIKALEAERIETLEAYLTVTNLKDYHLTKNDEKILDRFDKLNDTKSRVEEWEYCVINKLFTKLELKCHRANFDKLRDTSQKPTKEFDLPLVNAKIGGNGIMFYGRTEDFDSAEMTIDIISNGAVATGTVYPQVHRVGVLWDAYLIKSKLNVTESQLKFMATSIQKSIKQRFGWENKAVWSKVQKESIQLPTQNGQIDYQFMSDFIKVVEKIVIKDLVQWTDKKIAAAKEIVAK</sequence>
<name>A0A0B7GQA8_STRSA</name>